<dbReference type="Gene3D" id="2.160.20.10">
    <property type="entry name" value="Single-stranded right-handed beta-helix, Pectin lyase-like"/>
    <property type="match status" value="1"/>
</dbReference>
<sequence>MPLPCSSPSSSATFSIILYFLGGGPLLSPNSESSACTAGHWRRIGSFSRRLSEASLRQLHPIFFSCSFNGHQNTLYVHSLLQFYRKYNVADTIDFGNAVVVFQDCKIKAPFHLFSRLFGRSDPRSRTRNRFHPTDLISSAGSRRNRDLIQ</sequence>
<comment type="caution">
    <text evidence="6">The sequence shown here is derived from an EMBL/GenBank/DDBJ whole genome shotgun (WGS) entry which is preliminary data.</text>
</comment>
<dbReference type="EMBL" id="AMZH03002809">
    <property type="protein sequence ID" value="RRT74322.1"/>
    <property type="molecule type" value="Genomic_DNA"/>
</dbReference>
<evidence type="ECO:0000256" key="4">
    <source>
        <dbReference type="SAM" id="MobiDB-lite"/>
    </source>
</evidence>
<dbReference type="Pfam" id="PF01095">
    <property type="entry name" value="Pectinesterase"/>
    <property type="match status" value="1"/>
</dbReference>
<name>A0A427ADP9_ENSVE</name>
<keyword evidence="2" id="KW-0378">Hydrolase</keyword>
<organism evidence="6 7">
    <name type="scientific">Ensete ventricosum</name>
    <name type="common">Abyssinian banana</name>
    <name type="synonym">Musa ensete</name>
    <dbReference type="NCBI Taxonomy" id="4639"/>
    <lineage>
        <taxon>Eukaryota</taxon>
        <taxon>Viridiplantae</taxon>
        <taxon>Streptophyta</taxon>
        <taxon>Embryophyta</taxon>
        <taxon>Tracheophyta</taxon>
        <taxon>Spermatophyta</taxon>
        <taxon>Magnoliopsida</taxon>
        <taxon>Liliopsida</taxon>
        <taxon>Zingiberales</taxon>
        <taxon>Musaceae</taxon>
        <taxon>Ensete</taxon>
    </lineage>
</organism>
<evidence type="ECO:0000313" key="6">
    <source>
        <dbReference type="EMBL" id="RRT74322.1"/>
    </source>
</evidence>
<dbReference type="InterPro" id="IPR011050">
    <property type="entry name" value="Pectin_lyase_fold/virulence"/>
</dbReference>
<dbReference type="SUPFAM" id="SSF51126">
    <property type="entry name" value="Pectin lyase-like"/>
    <property type="match status" value="1"/>
</dbReference>
<dbReference type="PANTHER" id="PTHR31707">
    <property type="entry name" value="PECTINESTERASE"/>
    <property type="match status" value="1"/>
</dbReference>
<comment type="pathway">
    <text evidence="1">Glycan metabolism; pectin degradation; 2-dehydro-3-deoxy-D-gluconate from pectin: step 1/5.</text>
</comment>
<protein>
    <recommendedName>
        <fullName evidence="5">Pectinesterase catalytic domain-containing protein</fullName>
    </recommendedName>
</protein>
<feature type="region of interest" description="Disordered" evidence="4">
    <location>
        <begin position="125"/>
        <end position="150"/>
    </location>
</feature>
<evidence type="ECO:0000259" key="5">
    <source>
        <dbReference type="Pfam" id="PF01095"/>
    </source>
</evidence>
<evidence type="ECO:0000256" key="1">
    <source>
        <dbReference type="ARBA" id="ARBA00005184"/>
    </source>
</evidence>
<proteinExistence type="predicted"/>
<dbReference type="InterPro" id="IPR000070">
    <property type="entry name" value="Pectinesterase_cat"/>
</dbReference>
<evidence type="ECO:0000256" key="2">
    <source>
        <dbReference type="ARBA" id="ARBA00022801"/>
    </source>
</evidence>
<dbReference type="GO" id="GO:0042545">
    <property type="term" value="P:cell wall modification"/>
    <property type="evidence" value="ECO:0007669"/>
    <property type="project" value="InterPro"/>
</dbReference>
<keyword evidence="3" id="KW-0063">Aspartyl esterase</keyword>
<gene>
    <name evidence="6" type="ORF">B296_00003840</name>
</gene>
<dbReference type="GO" id="GO:0030599">
    <property type="term" value="F:pectinesterase activity"/>
    <property type="evidence" value="ECO:0007669"/>
    <property type="project" value="InterPro"/>
</dbReference>
<dbReference type="InterPro" id="IPR012334">
    <property type="entry name" value="Pectin_lyas_fold"/>
</dbReference>
<dbReference type="GO" id="GO:0045490">
    <property type="term" value="P:pectin catabolic process"/>
    <property type="evidence" value="ECO:0007669"/>
    <property type="project" value="UniProtKB-UniPathway"/>
</dbReference>
<dbReference type="AlphaFoldDB" id="A0A427ADP9"/>
<evidence type="ECO:0000313" key="7">
    <source>
        <dbReference type="Proteomes" id="UP000287651"/>
    </source>
</evidence>
<feature type="domain" description="Pectinesterase catalytic" evidence="5">
    <location>
        <begin position="61"/>
        <end position="109"/>
    </location>
</feature>
<evidence type="ECO:0000256" key="3">
    <source>
        <dbReference type="ARBA" id="ARBA00023085"/>
    </source>
</evidence>
<dbReference type="Proteomes" id="UP000287651">
    <property type="component" value="Unassembled WGS sequence"/>
</dbReference>
<accession>A0A427ADP9</accession>
<dbReference type="UniPathway" id="UPA00545">
    <property type="reaction ID" value="UER00823"/>
</dbReference>
<reference evidence="6 7" key="1">
    <citation type="journal article" date="2014" name="Agronomy (Basel)">
        <title>A Draft Genome Sequence for Ensete ventricosum, the Drought-Tolerant Tree Against Hunger.</title>
        <authorList>
            <person name="Harrison J."/>
            <person name="Moore K.A."/>
            <person name="Paszkiewicz K."/>
            <person name="Jones T."/>
            <person name="Grant M."/>
            <person name="Ambacheew D."/>
            <person name="Muzemil S."/>
            <person name="Studholme D.J."/>
        </authorList>
    </citation>
    <scope>NUCLEOTIDE SEQUENCE [LARGE SCALE GENOMIC DNA]</scope>
</reference>